<keyword evidence="3" id="KW-1185">Reference proteome</keyword>
<proteinExistence type="predicted"/>
<dbReference type="AlphaFoldDB" id="A0A255EE00"/>
<organism evidence="2 3">
    <name type="scientific">Parenemella sanctibonifatiensis</name>
    <dbReference type="NCBI Taxonomy" id="2016505"/>
    <lineage>
        <taxon>Bacteria</taxon>
        <taxon>Bacillati</taxon>
        <taxon>Actinomycetota</taxon>
        <taxon>Actinomycetes</taxon>
        <taxon>Propionibacteriales</taxon>
        <taxon>Propionibacteriaceae</taxon>
        <taxon>Parenemella</taxon>
    </lineage>
</organism>
<sequence>MDGSLVRAARHLSQVAVRTVAGRAKVDPKALRDFERGGAALDRDELQRVTAALEHYGIQFIREDINGGVGVRRRIPRSTVTMIERWEGEGGPVGEDDI</sequence>
<evidence type="ECO:0000313" key="1">
    <source>
        <dbReference type="EMBL" id="OYN87681.1"/>
    </source>
</evidence>
<reference evidence="3 4" key="1">
    <citation type="submission" date="2017-07" db="EMBL/GenBank/DDBJ databases">
        <title>Draft whole genome sequences of clinical Proprionibacteriaceae strains.</title>
        <authorList>
            <person name="Bernier A.-M."/>
            <person name="Bernard K."/>
            <person name="Domingo M.-C."/>
        </authorList>
    </citation>
    <scope>NUCLEOTIDE SEQUENCE [LARGE SCALE GENOMIC DNA]</scope>
    <source>
        <strain evidence="2 3">NML 150081</strain>
        <strain evidence="1 4">NML 160184</strain>
    </source>
</reference>
<evidence type="ECO:0000313" key="3">
    <source>
        <dbReference type="Proteomes" id="UP000216300"/>
    </source>
</evidence>
<gene>
    <name evidence="2" type="ORF">CGZ91_12140</name>
    <name evidence="1" type="ORF">CGZ92_07440</name>
</gene>
<dbReference type="InterPro" id="IPR010982">
    <property type="entry name" value="Lambda_DNA-bd_dom_sf"/>
</dbReference>
<dbReference type="Gene3D" id="1.10.260.40">
    <property type="entry name" value="lambda repressor-like DNA-binding domains"/>
    <property type="match status" value="1"/>
</dbReference>
<dbReference type="OrthoDB" id="4419620at2"/>
<comment type="caution">
    <text evidence="2">The sequence shown here is derived from an EMBL/GenBank/DDBJ whole genome shotgun (WGS) entry which is preliminary data.</text>
</comment>
<protein>
    <submittedName>
        <fullName evidence="2">Transcriptional regulator</fullName>
    </submittedName>
</protein>
<dbReference type="EMBL" id="NMVI01000016">
    <property type="protein sequence ID" value="OYN87681.1"/>
    <property type="molecule type" value="Genomic_DNA"/>
</dbReference>
<accession>A0A255EE00</accession>
<dbReference type="GO" id="GO:0003677">
    <property type="term" value="F:DNA binding"/>
    <property type="evidence" value="ECO:0007669"/>
    <property type="project" value="InterPro"/>
</dbReference>
<accession>A0A255E9T3</accession>
<evidence type="ECO:0000313" key="2">
    <source>
        <dbReference type="EMBL" id="OYN89171.1"/>
    </source>
</evidence>
<dbReference type="Proteomes" id="UP000216300">
    <property type="component" value="Unassembled WGS sequence"/>
</dbReference>
<name>A0A255EE00_9ACTN</name>
<dbReference type="EMBL" id="NMVJ01000010">
    <property type="protein sequence ID" value="OYN89171.1"/>
    <property type="molecule type" value="Genomic_DNA"/>
</dbReference>
<dbReference type="Proteomes" id="UP000216533">
    <property type="component" value="Unassembled WGS sequence"/>
</dbReference>
<evidence type="ECO:0000313" key="4">
    <source>
        <dbReference type="Proteomes" id="UP000216533"/>
    </source>
</evidence>